<evidence type="ECO:0000256" key="2">
    <source>
        <dbReference type="PROSITE-ProRule" id="PRU00703"/>
    </source>
</evidence>
<dbReference type="InterPro" id="IPR051257">
    <property type="entry name" value="Diverse_CBS-Domain"/>
</dbReference>
<dbReference type="InterPro" id="IPR000644">
    <property type="entry name" value="CBS_dom"/>
</dbReference>
<dbReference type="PANTHER" id="PTHR43080">
    <property type="entry name" value="CBS DOMAIN-CONTAINING PROTEIN CBSX3, MITOCHONDRIAL"/>
    <property type="match status" value="1"/>
</dbReference>
<dbReference type="InterPro" id="IPR046342">
    <property type="entry name" value="CBS_dom_sf"/>
</dbReference>
<keyword evidence="1 2" id="KW-0129">CBS domain</keyword>
<dbReference type="EMBL" id="RBVX01000019">
    <property type="protein sequence ID" value="RSL31904.1"/>
    <property type="molecule type" value="Genomic_DNA"/>
</dbReference>
<dbReference type="Proteomes" id="UP000275076">
    <property type="component" value="Unassembled WGS sequence"/>
</dbReference>
<protein>
    <submittedName>
        <fullName evidence="4">CBS domain-containing protein</fullName>
    </submittedName>
</protein>
<dbReference type="SMART" id="SM00116">
    <property type="entry name" value="CBS"/>
    <property type="match status" value="2"/>
</dbReference>
<evidence type="ECO:0000313" key="4">
    <source>
        <dbReference type="EMBL" id="RSL31904.1"/>
    </source>
</evidence>
<reference evidence="4 5" key="1">
    <citation type="submission" date="2018-10" db="EMBL/GenBank/DDBJ databases">
        <title>Draft genome sequence of Bacillus salarius IM0101, isolated from a hypersaline soil in Inner Mongolia, China.</title>
        <authorList>
            <person name="Yamprayoonswat W."/>
            <person name="Boonvisut S."/>
            <person name="Jumpathong W."/>
            <person name="Sittihan S."/>
            <person name="Ruangsuj P."/>
            <person name="Wanthongcharoen S."/>
            <person name="Thongpramul N."/>
            <person name="Pimmason S."/>
            <person name="Yu B."/>
            <person name="Yasawong M."/>
        </authorList>
    </citation>
    <scope>NUCLEOTIDE SEQUENCE [LARGE SCALE GENOMIC DNA]</scope>
    <source>
        <strain evidence="4 5">IM0101</strain>
    </source>
</reference>
<evidence type="ECO:0000259" key="3">
    <source>
        <dbReference type="PROSITE" id="PS51371"/>
    </source>
</evidence>
<dbReference type="PANTHER" id="PTHR43080:SF2">
    <property type="entry name" value="CBS DOMAIN-CONTAINING PROTEIN"/>
    <property type="match status" value="1"/>
</dbReference>
<dbReference type="PROSITE" id="PS51371">
    <property type="entry name" value="CBS"/>
    <property type="match status" value="2"/>
</dbReference>
<dbReference type="RefSeq" id="WP_125557641.1">
    <property type="nucleotide sequence ID" value="NZ_RBVX01000019.1"/>
</dbReference>
<proteinExistence type="predicted"/>
<comment type="caution">
    <text evidence="4">The sequence shown here is derived from an EMBL/GenBank/DDBJ whole genome shotgun (WGS) entry which is preliminary data.</text>
</comment>
<gene>
    <name evidence="4" type="ORF">D7Z54_18140</name>
</gene>
<dbReference type="AlphaFoldDB" id="A0A428N0E1"/>
<dbReference type="Pfam" id="PF00571">
    <property type="entry name" value="CBS"/>
    <property type="match status" value="2"/>
</dbReference>
<keyword evidence="5" id="KW-1185">Reference proteome</keyword>
<evidence type="ECO:0000256" key="1">
    <source>
        <dbReference type="ARBA" id="ARBA00023122"/>
    </source>
</evidence>
<name>A0A428N0E1_9BACI</name>
<sequence>MQAHDIMKEQVITANETDTLRSVIEKFINQGISGLPIINDKNKIVAYISDGDIMRYIGKREDVIIDTLYFVNVIKVNDGGFEEKVGKILNLTIKDISQKKVEKVSWDEEIESVASILGNKHIKKLPVERNGELVGIISRGDVIRESFKELL</sequence>
<feature type="domain" description="CBS" evidence="3">
    <location>
        <begin position="7"/>
        <end position="63"/>
    </location>
</feature>
<accession>A0A428N0E1</accession>
<feature type="domain" description="CBS" evidence="3">
    <location>
        <begin position="96"/>
        <end position="151"/>
    </location>
</feature>
<organism evidence="4 5">
    <name type="scientific">Salibacterium salarium</name>
    <dbReference type="NCBI Taxonomy" id="284579"/>
    <lineage>
        <taxon>Bacteria</taxon>
        <taxon>Bacillati</taxon>
        <taxon>Bacillota</taxon>
        <taxon>Bacilli</taxon>
        <taxon>Bacillales</taxon>
        <taxon>Bacillaceae</taxon>
    </lineage>
</organism>
<dbReference type="Gene3D" id="3.10.580.10">
    <property type="entry name" value="CBS-domain"/>
    <property type="match status" value="1"/>
</dbReference>
<evidence type="ECO:0000313" key="5">
    <source>
        <dbReference type="Proteomes" id="UP000275076"/>
    </source>
</evidence>
<dbReference type="OrthoDB" id="9790355at2"/>
<dbReference type="SUPFAM" id="SSF54631">
    <property type="entry name" value="CBS-domain pair"/>
    <property type="match status" value="1"/>
</dbReference>